<dbReference type="Proteomes" id="UP000439022">
    <property type="component" value="Unassembled WGS sequence"/>
</dbReference>
<accession>A0A6A8GH95</accession>
<evidence type="ECO:0000313" key="2">
    <source>
        <dbReference type="Proteomes" id="UP000439022"/>
    </source>
</evidence>
<dbReference type="RefSeq" id="WP_154326168.1">
    <property type="nucleotide sequence ID" value="NZ_WKJO01000001.1"/>
</dbReference>
<keyword evidence="2" id="KW-1185">Reference proteome</keyword>
<evidence type="ECO:0000313" key="1">
    <source>
        <dbReference type="EMBL" id="MRX21120.1"/>
    </source>
</evidence>
<dbReference type="AlphaFoldDB" id="A0A6A8GH95"/>
<reference evidence="1 2" key="1">
    <citation type="submission" date="2019-11" db="EMBL/GenBank/DDBJ databases">
        <title>Whole genome sequence of Haloferax sp. MBLA0076.</title>
        <authorList>
            <person name="Seo M.-J."/>
            <person name="Cho E.-S."/>
        </authorList>
    </citation>
    <scope>NUCLEOTIDE SEQUENCE [LARGE SCALE GENOMIC DNA]</scope>
    <source>
        <strain evidence="1 2">MBLA0076</strain>
    </source>
</reference>
<sequence>MEGRENQREQVEGLFWAFRGHVEAGATGGRGARWGKEPVVVWLDVASYSLV</sequence>
<proteinExistence type="predicted"/>
<comment type="caution">
    <text evidence="1">The sequence shown here is derived from an EMBL/GenBank/DDBJ whole genome shotgun (WGS) entry which is preliminary data.</text>
</comment>
<protein>
    <submittedName>
        <fullName evidence="1">Uncharacterized protein</fullName>
    </submittedName>
</protein>
<dbReference type="EMBL" id="WKJO01000001">
    <property type="protein sequence ID" value="MRX21120.1"/>
    <property type="molecule type" value="Genomic_DNA"/>
</dbReference>
<name>A0A6A8GH95_9EURY</name>
<organism evidence="1 2">
    <name type="scientific">Haloferax litoreum</name>
    <dbReference type="NCBI Taxonomy" id="2666140"/>
    <lineage>
        <taxon>Archaea</taxon>
        <taxon>Methanobacteriati</taxon>
        <taxon>Methanobacteriota</taxon>
        <taxon>Stenosarchaea group</taxon>
        <taxon>Halobacteria</taxon>
        <taxon>Halobacteriales</taxon>
        <taxon>Haloferacaceae</taxon>
        <taxon>Haloferax</taxon>
    </lineage>
</organism>
<gene>
    <name evidence="1" type="ORF">GJR96_04005</name>
</gene>